<dbReference type="EMBL" id="JAGRQH010000002">
    <property type="protein sequence ID" value="MBR0559052.1"/>
    <property type="molecule type" value="Genomic_DNA"/>
</dbReference>
<gene>
    <name evidence="1" type="ORF">KB213_03120</name>
</gene>
<organism evidence="1 2">
    <name type="scientific">Neokomagataea anthophila</name>
    <dbReference type="NCBI Taxonomy" id="2826925"/>
    <lineage>
        <taxon>Bacteria</taxon>
        <taxon>Pseudomonadati</taxon>
        <taxon>Pseudomonadota</taxon>
        <taxon>Alphaproteobacteria</taxon>
        <taxon>Acetobacterales</taxon>
        <taxon>Acetobacteraceae</taxon>
        <taxon>Neokomagataea</taxon>
    </lineage>
</organism>
<dbReference type="Proteomes" id="UP000677812">
    <property type="component" value="Unassembled WGS sequence"/>
</dbReference>
<protein>
    <submittedName>
        <fullName evidence="1">Uncharacterized protein</fullName>
    </submittedName>
</protein>
<evidence type="ECO:0000313" key="2">
    <source>
        <dbReference type="Proteomes" id="UP000677812"/>
    </source>
</evidence>
<keyword evidence="2" id="KW-1185">Reference proteome</keyword>
<proteinExistence type="predicted"/>
<name>A0ABS5E571_9PROT</name>
<sequence length="139" mass="14756">MCIRGYVLCLTLFCAVDCASIKPVLAHGHTIRLKRGNAINTFVEPMVTAHFIDGGKLNLHENVVGERVLVPPALHYTWLGKVVQWWKRNVAAASAEPSLPDGTLFLHDPVTGAAIGRFGEAYVIAGPMGSGSAGTPGGH</sequence>
<evidence type="ECO:0000313" key="1">
    <source>
        <dbReference type="EMBL" id="MBR0559052.1"/>
    </source>
</evidence>
<accession>A0ABS5E571</accession>
<reference evidence="1 2" key="1">
    <citation type="submission" date="2021-04" db="EMBL/GenBank/DDBJ databases">
        <title>The complete genome sequence of Neokomagataea sp. TBRC 2177.</title>
        <authorList>
            <person name="Charoenyingcharoen P."/>
            <person name="Yukphan P."/>
        </authorList>
    </citation>
    <scope>NUCLEOTIDE SEQUENCE [LARGE SCALE GENOMIC DNA]</scope>
    <source>
        <strain evidence="1 2">TBRC 2177</strain>
    </source>
</reference>
<comment type="caution">
    <text evidence="1">The sequence shown here is derived from an EMBL/GenBank/DDBJ whole genome shotgun (WGS) entry which is preliminary data.</text>
</comment>